<feature type="domain" description="Type II secretion system protein GspF" evidence="7">
    <location>
        <begin position="57"/>
        <end position="177"/>
    </location>
</feature>
<evidence type="ECO:0000259" key="7">
    <source>
        <dbReference type="Pfam" id="PF00482"/>
    </source>
</evidence>
<evidence type="ECO:0000313" key="9">
    <source>
        <dbReference type="Proteomes" id="UP000004816"/>
    </source>
</evidence>
<gene>
    <name evidence="8" type="ORF">HMPREF9336_04097</name>
</gene>
<feature type="transmembrane region" description="Helical" evidence="6">
    <location>
        <begin position="170"/>
        <end position="191"/>
    </location>
</feature>
<dbReference type="HOGENOM" id="CLU_064089_1_0_11"/>
<reference evidence="8 9" key="1">
    <citation type="journal article" date="2011" name="Stand. Genomic Sci.">
        <title>High quality draft genome sequence of Segniliparus rugosus CDC 945(T)= (ATCC BAA-974(T)).</title>
        <authorList>
            <person name="Earl A.M."/>
            <person name="Desjardins C.A."/>
            <person name="Fitzgerald M.G."/>
            <person name="Arachchi H.M."/>
            <person name="Zeng Q."/>
            <person name="Mehta T."/>
            <person name="Griggs A."/>
            <person name="Birren B.W."/>
            <person name="Toney N.C."/>
            <person name="Carr J."/>
            <person name="Posey J."/>
            <person name="Butler W.R."/>
        </authorList>
    </citation>
    <scope>NUCLEOTIDE SEQUENCE [LARGE SCALE GENOMIC DNA]</scope>
    <source>
        <strain evidence="9">ATCC BAA-974 / DSM 45345 / CCUG 50838 / CIP 108380 / JCM 13579 / CDC 945</strain>
    </source>
</reference>
<organism evidence="8 9">
    <name type="scientific">Segniliparus rugosus (strain ATCC BAA-974 / DSM 45345 / CCUG 50838 / CIP 108380 / JCM 13579 / CDC 945)</name>
    <dbReference type="NCBI Taxonomy" id="679197"/>
    <lineage>
        <taxon>Bacteria</taxon>
        <taxon>Bacillati</taxon>
        <taxon>Actinomycetota</taxon>
        <taxon>Actinomycetes</taxon>
        <taxon>Mycobacteriales</taxon>
        <taxon>Segniliparaceae</taxon>
        <taxon>Segniliparus</taxon>
    </lineage>
</organism>
<dbReference type="PANTHER" id="PTHR35007:SF3">
    <property type="entry name" value="POSSIBLE CONSERVED ALANINE RICH MEMBRANE PROTEIN"/>
    <property type="match status" value="1"/>
</dbReference>
<dbReference type="PANTHER" id="PTHR35007">
    <property type="entry name" value="INTEGRAL MEMBRANE PROTEIN-RELATED"/>
    <property type="match status" value="1"/>
</dbReference>
<dbReference type="RefSeq" id="WP_021030002.1">
    <property type="nucleotide sequence ID" value="NZ_KI391953.1"/>
</dbReference>
<comment type="subcellular location">
    <subcellularLocation>
        <location evidence="1">Cell membrane</location>
        <topology evidence="1">Multi-pass membrane protein</topology>
    </subcellularLocation>
</comment>
<dbReference type="Proteomes" id="UP000004816">
    <property type="component" value="Unassembled WGS sequence"/>
</dbReference>
<protein>
    <recommendedName>
        <fullName evidence="7">Type II secretion system protein GspF domain-containing protein</fullName>
    </recommendedName>
</protein>
<dbReference type="EMBL" id="ACZI02000001">
    <property type="protein sequence ID" value="ERG69401.1"/>
    <property type="molecule type" value="Genomic_DNA"/>
</dbReference>
<evidence type="ECO:0000256" key="5">
    <source>
        <dbReference type="ARBA" id="ARBA00023136"/>
    </source>
</evidence>
<keyword evidence="3 6" id="KW-0812">Transmembrane</keyword>
<comment type="caution">
    <text evidence="8">The sequence shown here is derived from an EMBL/GenBank/DDBJ whole genome shotgun (WGS) entry which is preliminary data.</text>
</comment>
<evidence type="ECO:0000256" key="1">
    <source>
        <dbReference type="ARBA" id="ARBA00004651"/>
    </source>
</evidence>
<evidence type="ECO:0000256" key="4">
    <source>
        <dbReference type="ARBA" id="ARBA00022989"/>
    </source>
</evidence>
<evidence type="ECO:0000313" key="8">
    <source>
        <dbReference type="EMBL" id="ERG69401.1"/>
    </source>
</evidence>
<dbReference type="GO" id="GO:0005886">
    <property type="term" value="C:plasma membrane"/>
    <property type="evidence" value="ECO:0007669"/>
    <property type="project" value="UniProtKB-SubCell"/>
</dbReference>
<sequence>MMWLLAWAGAAASLALALLAAPDPQLWLSRTRPPADALARSAATAKRPDPLALAASCDLFAVSLRAGLPTPVALRAVARTAPEPCASALAKAAHSLALGAEPQTAWAEAEELPATAALARMAKRSARSGTALADGLVELATTERAEALDRATAGAGRAGVLLAGPLGLCFLPAFLCLGVIPVIIGLGSGVFGDG</sequence>
<dbReference type="Pfam" id="PF00482">
    <property type="entry name" value="T2SSF"/>
    <property type="match status" value="1"/>
</dbReference>
<dbReference type="STRING" id="679197.HMPREF9336_04097"/>
<evidence type="ECO:0000256" key="6">
    <source>
        <dbReference type="SAM" id="Phobius"/>
    </source>
</evidence>
<dbReference type="eggNOG" id="COG2064">
    <property type="taxonomic scope" value="Bacteria"/>
</dbReference>
<name>U1LN90_SEGRC</name>
<accession>U1LN90</accession>
<dbReference type="Gene3D" id="1.20.81.30">
    <property type="entry name" value="Type II secretion system (T2SS), domain F"/>
    <property type="match status" value="1"/>
</dbReference>
<keyword evidence="9" id="KW-1185">Reference proteome</keyword>
<keyword evidence="2" id="KW-1003">Cell membrane</keyword>
<keyword evidence="4 6" id="KW-1133">Transmembrane helix</keyword>
<dbReference type="InterPro" id="IPR042094">
    <property type="entry name" value="T2SS_GspF_sf"/>
</dbReference>
<proteinExistence type="predicted"/>
<evidence type="ECO:0000256" key="3">
    <source>
        <dbReference type="ARBA" id="ARBA00022692"/>
    </source>
</evidence>
<dbReference type="InterPro" id="IPR018076">
    <property type="entry name" value="T2SS_GspF_dom"/>
</dbReference>
<dbReference type="AlphaFoldDB" id="U1LN90"/>
<evidence type="ECO:0000256" key="2">
    <source>
        <dbReference type="ARBA" id="ARBA00022475"/>
    </source>
</evidence>
<keyword evidence="5 6" id="KW-0472">Membrane</keyword>